<dbReference type="HOGENOM" id="CLU_127004_0_0_5"/>
<feature type="signal peptide" evidence="1">
    <location>
        <begin position="1"/>
        <end position="28"/>
    </location>
</feature>
<reference evidence="2 3" key="1">
    <citation type="submission" date="2013-07" db="EMBL/GenBank/DDBJ databases">
        <title>Completed genome of Sphingomonas sanxanigenens NX02.</title>
        <authorList>
            <person name="Ma T."/>
            <person name="Huang H."/>
            <person name="Wu M."/>
            <person name="Li X."/>
            <person name="Li G."/>
        </authorList>
    </citation>
    <scope>NUCLEOTIDE SEQUENCE [LARGE SCALE GENOMIC DNA]</scope>
    <source>
        <strain evidence="2 3">NX02</strain>
    </source>
</reference>
<name>W0AHP4_9SPHN</name>
<dbReference type="PATRIC" id="fig|1123269.5.peg.3418"/>
<evidence type="ECO:0000256" key="1">
    <source>
        <dbReference type="SAM" id="SignalP"/>
    </source>
</evidence>
<accession>W0AHP4</accession>
<gene>
    <name evidence="2" type="ORF">NX02_17455</name>
</gene>
<feature type="chain" id="PRO_5004785411" evidence="1">
    <location>
        <begin position="29"/>
        <end position="170"/>
    </location>
</feature>
<dbReference type="KEGG" id="ssan:NX02_17455"/>
<protein>
    <submittedName>
        <fullName evidence="2">Uncharacterized protein</fullName>
    </submittedName>
</protein>
<dbReference type="Proteomes" id="UP000018851">
    <property type="component" value="Chromosome"/>
</dbReference>
<dbReference type="eggNOG" id="COG0515">
    <property type="taxonomic scope" value="Bacteria"/>
</dbReference>
<keyword evidence="3" id="KW-1185">Reference proteome</keyword>
<organism evidence="2 3">
    <name type="scientific">Sphingomonas sanxanigenens DSM 19645 = NX02</name>
    <dbReference type="NCBI Taxonomy" id="1123269"/>
    <lineage>
        <taxon>Bacteria</taxon>
        <taxon>Pseudomonadati</taxon>
        <taxon>Pseudomonadota</taxon>
        <taxon>Alphaproteobacteria</taxon>
        <taxon>Sphingomonadales</taxon>
        <taxon>Sphingomonadaceae</taxon>
        <taxon>Sphingomonas</taxon>
    </lineage>
</organism>
<evidence type="ECO:0000313" key="3">
    <source>
        <dbReference type="Proteomes" id="UP000018851"/>
    </source>
</evidence>
<proteinExistence type="predicted"/>
<evidence type="ECO:0000313" key="2">
    <source>
        <dbReference type="EMBL" id="AHE55165.1"/>
    </source>
</evidence>
<dbReference type="EMBL" id="CP006644">
    <property type="protein sequence ID" value="AHE55165.1"/>
    <property type="molecule type" value="Genomic_DNA"/>
</dbReference>
<dbReference type="AlphaFoldDB" id="W0AHP4"/>
<keyword evidence="1" id="KW-0732">Signal</keyword>
<sequence>MTIKAIEGAAILAALAFTPAATPLAAQAQTNAVAHRWESYANARYGYAICYPADLLVPEPEADNGDGRAFQGKDGASLRVFGHYNAAEQTMAEAMAGDALGLAHDGAVISYRASRPGWYVLSGRIGDTIVYRRTIAAGDRRMTFVLRYPASQAALWNPITARLGRCFAAG</sequence>
<dbReference type="OrthoDB" id="996425at2"/>
<dbReference type="RefSeq" id="WP_158014050.1">
    <property type="nucleotide sequence ID" value="NZ_CP006644.1"/>
</dbReference>